<sequence>MGAAIADQIAVLHLINYHFLSFALHTGANLQTYYLNN</sequence>
<evidence type="ECO:0000313" key="2">
    <source>
        <dbReference type="Proteomes" id="UP000002695"/>
    </source>
</evidence>
<protein>
    <submittedName>
        <fullName evidence="1">Uncharacterized protein</fullName>
    </submittedName>
</protein>
<name>A0A0F6BAH0_SALT1</name>
<keyword evidence="2" id="KW-1185">Reference proteome</keyword>
<dbReference type="Proteomes" id="UP000002695">
    <property type="component" value="Chromosome"/>
</dbReference>
<accession>A0A0F6BAH0</accession>
<gene>
    <name evidence="1" type="ordered locus">STM14_5183</name>
</gene>
<organism evidence="1 2">
    <name type="scientific">Salmonella typhimurium (strain 14028s / SGSC 2262)</name>
    <dbReference type="NCBI Taxonomy" id="588858"/>
    <lineage>
        <taxon>Bacteria</taxon>
        <taxon>Pseudomonadati</taxon>
        <taxon>Pseudomonadota</taxon>
        <taxon>Gammaproteobacteria</taxon>
        <taxon>Enterobacterales</taxon>
        <taxon>Enterobacteriaceae</taxon>
        <taxon>Salmonella</taxon>
    </lineage>
</organism>
<evidence type="ECO:0000313" key="1">
    <source>
        <dbReference type="EMBL" id="ACY91522.1"/>
    </source>
</evidence>
<proteinExistence type="predicted"/>
<dbReference type="AlphaFoldDB" id="A0A0F6BAH0"/>
<dbReference type="HOGENOM" id="CLU_3348415_0_0_6"/>
<dbReference type="KEGG" id="seo:STM14_5183"/>
<reference evidence="1 2" key="1">
    <citation type="journal article" date="2010" name="J. Bacteriol.">
        <title>Short-term signatures of evolutionary change in the Salmonella enterica serovar typhimurium 14028 genome.</title>
        <authorList>
            <person name="Jarvik T."/>
            <person name="Smillie C."/>
            <person name="Groisman E.A."/>
            <person name="Ochman H."/>
        </authorList>
    </citation>
    <scope>NUCLEOTIDE SEQUENCE [LARGE SCALE GENOMIC DNA]</scope>
    <source>
        <strain evidence="2">14028s / SGSC 2262</strain>
    </source>
</reference>
<dbReference type="EMBL" id="CP001363">
    <property type="protein sequence ID" value="ACY91522.1"/>
    <property type="molecule type" value="Genomic_DNA"/>
</dbReference>
<dbReference type="PATRIC" id="fig|588858.6.peg.4689"/>